<dbReference type="CDD" id="cd00823">
    <property type="entry name" value="TopoIIB_Trans"/>
    <property type="match status" value="1"/>
</dbReference>
<evidence type="ECO:0000259" key="9">
    <source>
        <dbReference type="Pfam" id="PF09239"/>
    </source>
</evidence>
<keyword evidence="4 6" id="KW-0238">DNA-binding</keyword>
<evidence type="ECO:0000313" key="12">
    <source>
        <dbReference type="Proteomes" id="UP000738826"/>
    </source>
</evidence>
<dbReference type="AlphaFoldDB" id="A0A8J8CIQ7"/>
<dbReference type="NCBIfam" id="TIGR01052">
    <property type="entry name" value="top6b"/>
    <property type="match status" value="1"/>
</dbReference>
<protein>
    <recommendedName>
        <fullName evidence="6">Type 2 DNA topoisomerase 6 subunit B</fullName>
        <ecNumber evidence="6">5.6.2.2</ecNumber>
    </recommendedName>
    <alternativeName>
        <fullName evidence="6">Type II DNA topoisomerase VI subunit B</fullName>
        <shortName evidence="6">TopoVI-B</shortName>
    </alternativeName>
</protein>
<feature type="domain" description="Histidine kinase/HSP90-like ATPase" evidence="8">
    <location>
        <begin position="63"/>
        <end position="160"/>
    </location>
</feature>
<evidence type="ECO:0000256" key="4">
    <source>
        <dbReference type="ARBA" id="ARBA00023125"/>
    </source>
</evidence>
<feature type="binding site" evidence="6">
    <location>
        <position position="466"/>
    </location>
    <ligand>
        <name>ATP</name>
        <dbReference type="ChEBI" id="CHEBI:30616"/>
    </ligand>
</feature>
<keyword evidence="1 6" id="KW-0547">Nucleotide-binding</keyword>
<evidence type="ECO:0000256" key="3">
    <source>
        <dbReference type="ARBA" id="ARBA00023029"/>
    </source>
</evidence>
<accession>A0A8J8CIQ7</accession>
<gene>
    <name evidence="6 11" type="primary">top6B</name>
    <name evidence="11" type="ORF">GW779_02195</name>
    <name evidence="10" type="ORF">GW910_03975</name>
</gene>
<dbReference type="GO" id="GO:0005524">
    <property type="term" value="F:ATP binding"/>
    <property type="evidence" value="ECO:0007669"/>
    <property type="project" value="UniProtKB-UniRule"/>
</dbReference>
<keyword evidence="2 6" id="KW-0067">ATP-binding</keyword>
<dbReference type="InterPro" id="IPR036890">
    <property type="entry name" value="HATPase_C_sf"/>
</dbReference>
<feature type="domain" description="DNA topoisomerase VI subunit B transducer" evidence="9">
    <location>
        <begin position="341"/>
        <end position="505"/>
    </location>
</feature>
<evidence type="ECO:0000313" key="10">
    <source>
        <dbReference type="EMBL" id="NCN65207.1"/>
    </source>
</evidence>
<dbReference type="Gene3D" id="1.10.8.50">
    <property type="match status" value="1"/>
</dbReference>
<sequence>MLKKTEKEKRDNKPKNTLTEKTDNKPKNTLTEKTTDEIFKEFREISISEFFRKNRTQLGYSGKTRNLTTIVHELVTNAIDACEEAEIFPEIEVRVEKVDNEHYKFFCKDNAYGIPKEHIGGVFGKMLAGTKFHRNVQMRGQQGIGVSGITMFCQMTTGKPVRVITRTKAECIEAKIMIDITRNEPVMTDKKKYDLNLFGNSTGTIIEGECKKASYINNESGVFEYLRRTAIANPHSKIAFTDPDGKKTIFEKTSREILKKPKEIKLHPRGINVDDLIRLSKRENISVSSFLINRLSRVTQDKINELRALVDVDLNKKSYEMTWQDAEKIIDAFKNIKFLAPSSEGLRTIGEENIQMALTAIVNPEILFVITRKPSVHSGGYAFQIECAFCYEGNAGRRTSDGKIKSEIMRFANSVPLLFDNGECLITKAIYDVDWKRYGIRDFDNSPITIFVNVVSTYIPYASAGKQSISYEEEIFKEVKYGLMDVGRNVAGYISKKKNAETEKTRLKILTVYSMPCSDAVSILTAGSYDEIYAKFSKVIDTKYKQEGNKEGGDEENQNGTNLDISNNNSNRN</sequence>
<dbReference type="SUPFAM" id="SSF55874">
    <property type="entry name" value="ATPase domain of HSP90 chaperone/DNA topoisomerase II/histidine kinase"/>
    <property type="match status" value="1"/>
</dbReference>
<evidence type="ECO:0000256" key="1">
    <source>
        <dbReference type="ARBA" id="ARBA00022741"/>
    </source>
</evidence>
<feature type="compositionally biased region" description="Low complexity" evidence="7">
    <location>
        <begin position="559"/>
        <end position="573"/>
    </location>
</feature>
<dbReference type="PANTHER" id="PTHR48444">
    <property type="entry name" value="DNA TOPOISOMERASE 6 SUBUNIT B"/>
    <property type="match status" value="1"/>
</dbReference>
<dbReference type="PANTHER" id="PTHR48444:SF1">
    <property type="entry name" value="DNA TOPOISOMERASE 6 SUBUNIT B"/>
    <property type="match status" value="1"/>
</dbReference>
<dbReference type="InterPro" id="IPR020568">
    <property type="entry name" value="Ribosomal_Su5_D2-typ_SF"/>
</dbReference>
<feature type="region of interest" description="Disordered" evidence="7">
    <location>
        <begin position="1"/>
        <end position="32"/>
    </location>
</feature>
<dbReference type="Proteomes" id="UP000768163">
    <property type="component" value="Unassembled WGS sequence"/>
</dbReference>
<dbReference type="NCBIfam" id="NF003218">
    <property type="entry name" value="PRK04184.1"/>
    <property type="match status" value="1"/>
</dbReference>
<name>A0A8J8CIQ7_9ARCH</name>
<dbReference type="Gene3D" id="3.30.565.10">
    <property type="entry name" value="Histidine kinase-like ATPase, C-terminal domain"/>
    <property type="match status" value="1"/>
</dbReference>
<dbReference type="EMBL" id="JAACQH010000040">
    <property type="protein sequence ID" value="NCS91220.1"/>
    <property type="molecule type" value="Genomic_DNA"/>
</dbReference>
<evidence type="ECO:0000313" key="11">
    <source>
        <dbReference type="EMBL" id="NCS91220.1"/>
    </source>
</evidence>
<dbReference type="SUPFAM" id="SSF54211">
    <property type="entry name" value="Ribosomal protein S5 domain 2-like"/>
    <property type="match status" value="1"/>
</dbReference>
<comment type="similarity">
    <text evidence="6">Belongs to the TOP6B family.</text>
</comment>
<comment type="catalytic activity">
    <reaction evidence="6">
        <text>ATP-dependent breakage, passage and rejoining of double-stranded DNA.</text>
        <dbReference type="EC" id="5.6.2.2"/>
    </reaction>
</comment>
<comment type="function">
    <text evidence="6">Relaxes both positive and negative superturns and exhibits a strong decatenase activity.</text>
</comment>
<comment type="subunit">
    <text evidence="6">Homodimer. Heterotetramer of two Top6A and two Top6B chains.</text>
</comment>
<keyword evidence="3 6" id="KW-0799">Topoisomerase</keyword>
<dbReference type="GO" id="GO:0006265">
    <property type="term" value="P:DNA topological change"/>
    <property type="evidence" value="ECO:0007669"/>
    <property type="project" value="UniProtKB-UniRule"/>
</dbReference>
<dbReference type="InterPro" id="IPR003594">
    <property type="entry name" value="HATPase_dom"/>
</dbReference>
<dbReference type="InterPro" id="IPR005734">
    <property type="entry name" value="TopoVI_B"/>
</dbReference>
<evidence type="ECO:0000256" key="6">
    <source>
        <dbReference type="HAMAP-Rule" id="MF_00322"/>
    </source>
</evidence>
<feature type="binding site" evidence="6">
    <location>
        <position position="77"/>
    </location>
    <ligand>
        <name>ATP</name>
        <dbReference type="ChEBI" id="CHEBI:30616"/>
    </ligand>
</feature>
<feature type="binding site" evidence="6">
    <location>
        <position position="109"/>
    </location>
    <ligand>
        <name>ATP</name>
        <dbReference type="ChEBI" id="CHEBI:30616"/>
    </ligand>
</feature>
<feature type="binding site" evidence="6">
    <location>
        <begin position="140"/>
        <end position="147"/>
    </location>
    <ligand>
        <name>ATP</name>
        <dbReference type="ChEBI" id="CHEBI:30616"/>
    </ligand>
</feature>
<evidence type="ECO:0000256" key="5">
    <source>
        <dbReference type="ARBA" id="ARBA00023235"/>
    </source>
</evidence>
<evidence type="ECO:0000259" key="8">
    <source>
        <dbReference type="Pfam" id="PF02518"/>
    </source>
</evidence>
<comment type="caution">
    <text evidence="11">The sequence shown here is derived from an EMBL/GenBank/DDBJ whole genome shotgun (WGS) entry which is preliminary data.</text>
</comment>
<dbReference type="InterPro" id="IPR015320">
    <property type="entry name" value="TopoVI_B_transducer"/>
</dbReference>
<dbReference type="InterPro" id="IPR014721">
    <property type="entry name" value="Ribsml_uS5_D2-typ_fold_subgr"/>
</dbReference>
<evidence type="ECO:0000256" key="2">
    <source>
        <dbReference type="ARBA" id="ARBA00022840"/>
    </source>
</evidence>
<feature type="binding site" evidence="6">
    <location>
        <begin position="130"/>
        <end position="131"/>
    </location>
    <ligand>
        <name>ATP</name>
        <dbReference type="ChEBI" id="CHEBI:30616"/>
    </ligand>
</feature>
<dbReference type="Pfam" id="PF09239">
    <property type="entry name" value="Topo-VIb_trans"/>
    <property type="match status" value="1"/>
</dbReference>
<dbReference type="GO" id="GO:0003677">
    <property type="term" value="F:DNA binding"/>
    <property type="evidence" value="ECO:0007669"/>
    <property type="project" value="UniProtKB-UniRule"/>
</dbReference>
<dbReference type="Gene3D" id="3.30.230.10">
    <property type="match status" value="1"/>
</dbReference>
<dbReference type="EMBL" id="JAACVF010000100">
    <property type="protein sequence ID" value="NCN65207.1"/>
    <property type="molecule type" value="Genomic_DNA"/>
</dbReference>
<organism evidence="11 12">
    <name type="scientific">Candidatus Altarchaeum hamiconexum</name>
    <dbReference type="NCBI Taxonomy" id="1803513"/>
    <lineage>
        <taxon>Archaea</taxon>
        <taxon>Candidatus Altarchaeota</taxon>
        <taxon>Candidatus Altiarchaeia</taxon>
        <taxon>Candidatus Altarchaeales</taxon>
        <taxon>Candidatus Altarchaeaceae</taxon>
        <taxon>Candidatus Altarchaeum</taxon>
    </lineage>
</organism>
<feature type="compositionally biased region" description="Basic and acidic residues" evidence="7">
    <location>
        <begin position="1"/>
        <end position="26"/>
    </location>
</feature>
<dbReference type="Pfam" id="PF02518">
    <property type="entry name" value="HATPase_c"/>
    <property type="match status" value="1"/>
</dbReference>
<dbReference type="GO" id="GO:0006260">
    <property type="term" value="P:DNA replication"/>
    <property type="evidence" value="ECO:0007669"/>
    <property type="project" value="UniProtKB-UniRule"/>
</dbReference>
<reference evidence="11" key="1">
    <citation type="submission" date="2019-11" db="EMBL/GenBank/DDBJ databases">
        <title>Lipid analysis of CO2-rich subsurface aquifers suggests an autotrophy-based deep biosphere with lysolipids enriched in CPR bacteria.</title>
        <authorList>
            <person name="Probst A.J."/>
            <person name="Elling F.J."/>
            <person name="Castelle C.J."/>
            <person name="Zhu Q."/>
            <person name="Elvert M."/>
            <person name="Birarda G."/>
            <person name="Holman H.-Y."/>
            <person name="Lane K.R."/>
            <person name="Ladd B."/>
            <person name="Ryan M.C."/>
            <person name="Woyke T."/>
            <person name="Hinrichs K.-U."/>
            <person name="Banfield J.F."/>
        </authorList>
    </citation>
    <scope>NUCLEOTIDE SEQUENCE</scope>
    <source>
        <strain evidence="10">CG_2015-01_33_1645</strain>
        <strain evidence="11">CG_2015-04_33_537</strain>
    </source>
</reference>
<feature type="region of interest" description="Disordered" evidence="7">
    <location>
        <begin position="547"/>
        <end position="573"/>
    </location>
</feature>
<dbReference type="GO" id="GO:0003918">
    <property type="term" value="F:DNA topoisomerase type II (double strand cut, ATP-hydrolyzing) activity"/>
    <property type="evidence" value="ECO:0007669"/>
    <property type="project" value="UniProtKB-UniRule"/>
</dbReference>
<dbReference type="HAMAP" id="MF_00322">
    <property type="entry name" value="Top6B"/>
    <property type="match status" value="1"/>
</dbReference>
<proteinExistence type="inferred from homology"/>
<keyword evidence="5 6" id="KW-0413">Isomerase</keyword>
<evidence type="ECO:0000256" key="7">
    <source>
        <dbReference type="SAM" id="MobiDB-lite"/>
    </source>
</evidence>
<dbReference type="EC" id="5.6.2.2" evidence="6"/>
<dbReference type="Proteomes" id="UP000738826">
    <property type="component" value="Unassembled WGS sequence"/>
</dbReference>